<keyword evidence="3" id="KW-1185">Reference proteome</keyword>
<dbReference type="EMBL" id="QYUM01000002">
    <property type="protein sequence ID" value="RJF93965.1"/>
    <property type="molecule type" value="Genomic_DNA"/>
</dbReference>
<protein>
    <submittedName>
        <fullName evidence="2">VOC family protein</fullName>
    </submittedName>
</protein>
<dbReference type="Gene3D" id="3.10.180.10">
    <property type="entry name" value="2,3-Dihydroxybiphenyl 1,2-Dioxygenase, domain 1"/>
    <property type="match status" value="1"/>
</dbReference>
<evidence type="ECO:0000313" key="2">
    <source>
        <dbReference type="EMBL" id="RJF93965.1"/>
    </source>
</evidence>
<dbReference type="PANTHER" id="PTHR33993">
    <property type="entry name" value="GLYOXALASE-RELATED"/>
    <property type="match status" value="1"/>
</dbReference>
<gene>
    <name evidence="2" type="ORF">D3876_06755</name>
</gene>
<evidence type="ECO:0000259" key="1">
    <source>
        <dbReference type="PROSITE" id="PS51819"/>
    </source>
</evidence>
<accession>A0A418WRV5</accession>
<reference evidence="2 3" key="1">
    <citation type="submission" date="2018-09" db="EMBL/GenBank/DDBJ databases">
        <authorList>
            <person name="Zhu H."/>
        </authorList>
    </citation>
    <scope>NUCLEOTIDE SEQUENCE [LARGE SCALE GENOMIC DNA]</scope>
    <source>
        <strain evidence="2 3">K2R01-6</strain>
    </source>
</reference>
<dbReference type="InterPro" id="IPR004360">
    <property type="entry name" value="Glyas_Fos-R_dOase_dom"/>
</dbReference>
<dbReference type="OrthoDB" id="9804907at2"/>
<dbReference type="PROSITE" id="PS51819">
    <property type="entry name" value="VOC"/>
    <property type="match status" value="1"/>
</dbReference>
<evidence type="ECO:0000313" key="3">
    <source>
        <dbReference type="Proteomes" id="UP000286100"/>
    </source>
</evidence>
<dbReference type="Pfam" id="PF00903">
    <property type="entry name" value="Glyoxalase"/>
    <property type="match status" value="1"/>
</dbReference>
<sequence length="120" mass="12780">MIRKVAFTMYPVSNMPRARAFYEGALGLSSGWPETSPWVEYDLPEGGCLAITTVTAEAPSASAGGTIAFEVADLDALVAGLKSREVTLVGDLVKGPHCRMMVCLDPDGNSIVLHQLDPKQ</sequence>
<dbReference type="InterPro" id="IPR029068">
    <property type="entry name" value="Glyas_Bleomycin-R_OHBP_Dase"/>
</dbReference>
<proteinExistence type="predicted"/>
<dbReference type="Proteomes" id="UP000286100">
    <property type="component" value="Unassembled WGS sequence"/>
</dbReference>
<dbReference type="InterPro" id="IPR052164">
    <property type="entry name" value="Anthracycline_SecMetBiosynth"/>
</dbReference>
<dbReference type="SUPFAM" id="SSF54593">
    <property type="entry name" value="Glyoxalase/Bleomycin resistance protein/Dihydroxybiphenyl dioxygenase"/>
    <property type="match status" value="1"/>
</dbReference>
<dbReference type="AlphaFoldDB" id="A0A418WRV5"/>
<comment type="caution">
    <text evidence="2">The sequence shown here is derived from an EMBL/GenBank/DDBJ whole genome shotgun (WGS) entry which is preliminary data.</text>
</comment>
<dbReference type="CDD" id="cd06587">
    <property type="entry name" value="VOC"/>
    <property type="match status" value="1"/>
</dbReference>
<feature type="domain" description="VOC" evidence="1">
    <location>
        <begin position="4"/>
        <end position="116"/>
    </location>
</feature>
<dbReference type="InterPro" id="IPR037523">
    <property type="entry name" value="VOC_core"/>
</dbReference>
<name>A0A418WRV5_9SPHN</name>
<organism evidence="2 3">
    <name type="scientific">Sphingomonas cavernae</name>
    <dbReference type="NCBI Taxonomy" id="2320861"/>
    <lineage>
        <taxon>Bacteria</taxon>
        <taxon>Pseudomonadati</taxon>
        <taxon>Pseudomonadota</taxon>
        <taxon>Alphaproteobacteria</taxon>
        <taxon>Sphingomonadales</taxon>
        <taxon>Sphingomonadaceae</taxon>
        <taxon>Sphingomonas</taxon>
    </lineage>
</organism>
<dbReference type="RefSeq" id="WP_119760539.1">
    <property type="nucleotide sequence ID" value="NZ_QYUM01000002.1"/>
</dbReference>